<evidence type="ECO:0000259" key="3">
    <source>
        <dbReference type="Pfam" id="PF04825"/>
    </source>
</evidence>
<accession>A0A834J7C1</accession>
<sequence length="598" mass="68834">MFDTFELFAGKKKGKFSKCWLAATLSIKKFQQKFRSLTINEIDVCQMCNDIKNIIETNNNEPSGKASLYLSSQLMYGVTKILLCQTSYLEKSIIELDNMFDKIIETDKRDEERNKKYTDSLNVASTSSEQLHEAFKLLPYEPNIDTKLRNMMHDADCLEFGALTEEELRFLNEPDADFSAEMFERMHITNDASLYNANTLTDSEEFYVPYDRAEKEMIISLVRDDLTLRNEEHRTAFAKTTLPEVTVEELMPDESTYLTPRKRQSAEVTHTETPTKRRRLRFEDVAVPNKDEIATIPETEVVPIPIPTADYSIEPLQDLESIHEDPQKIKIKLKRKRILADKNTKLSHKVIRKWISNVNGHTVPLNMNNVNISTSEILFQAAPARFVSIRKNKWNSPLIKLFSMHVNLPSMKKKTQMEFQLLEKSTEIVRLGEKSNKTDELLAELSVIKSTDASTKSTKETSVHKTMSSHQELVISNNEQQIDLQNIEQDFGLLNIARNETGPDLTIHEQNIDQSQETIKLSQSCLLTKLDLLALLEVLWHDTELIRFIDVIPPGQYSKTDAACCYLLLLELHQEKKITLEQAVPYDTLWIKKFSNGN</sequence>
<reference evidence="4" key="1">
    <citation type="journal article" date="2020" name="G3 (Bethesda)">
        <title>High-Quality Assemblies for Three Invasive Social Wasps from the &lt;i&gt;Vespula&lt;/i&gt; Genus.</title>
        <authorList>
            <person name="Harrop T.W.R."/>
            <person name="Guhlin J."/>
            <person name="McLaughlin G.M."/>
            <person name="Permina E."/>
            <person name="Stockwell P."/>
            <person name="Gilligan J."/>
            <person name="Le Lec M.F."/>
            <person name="Gruber M.A.M."/>
            <person name="Quinn O."/>
            <person name="Lovegrove M."/>
            <person name="Duncan E.J."/>
            <person name="Remnant E.J."/>
            <person name="Van Eeckhoven J."/>
            <person name="Graham B."/>
            <person name="Knapp R.A."/>
            <person name="Langford K.W."/>
            <person name="Kronenberg Z."/>
            <person name="Press M.O."/>
            <person name="Eacker S.M."/>
            <person name="Wilson-Rankin E.E."/>
            <person name="Purcell J."/>
            <person name="Lester P.J."/>
            <person name="Dearden P.K."/>
        </authorList>
    </citation>
    <scope>NUCLEOTIDE SEQUENCE</scope>
    <source>
        <strain evidence="4">Linc-1</strain>
    </source>
</reference>
<name>A0A834J7C1_VESGE</name>
<evidence type="ECO:0000256" key="2">
    <source>
        <dbReference type="ARBA" id="ARBA00023242"/>
    </source>
</evidence>
<evidence type="ECO:0000313" key="4">
    <source>
        <dbReference type="EMBL" id="KAF7381749.1"/>
    </source>
</evidence>
<organism evidence="4 5">
    <name type="scientific">Vespula germanica</name>
    <name type="common">German yellow jacket</name>
    <name type="synonym">Paravespula germanica</name>
    <dbReference type="NCBI Taxonomy" id="30212"/>
    <lineage>
        <taxon>Eukaryota</taxon>
        <taxon>Metazoa</taxon>
        <taxon>Ecdysozoa</taxon>
        <taxon>Arthropoda</taxon>
        <taxon>Hexapoda</taxon>
        <taxon>Insecta</taxon>
        <taxon>Pterygota</taxon>
        <taxon>Neoptera</taxon>
        <taxon>Endopterygota</taxon>
        <taxon>Hymenoptera</taxon>
        <taxon>Apocrita</taxon>
        <taxon>Aculeata</taxon>
        <taxon>Vespoidea</taxon>
        <taxon>Vespidae</taxon>
        <taxon>Vespinae</taxon>
        <taxon>Vespula</taxon>
    </lineage>
</organism>
<dbReference type="PANTHER" id="PTHR12585">
    <property type="entry name" value="SCC1 / RAD21 FAMILY MEMBER"/>
    <property type="match status" value="1"/>
</dbReference>
<dbReference type="InterPro" id="IPR006910">
    <property type="entry name" value="Rad21_Rec8_N"/>
</dbReference>
<dbReference type="InterPro" id="IPR039781">
    <property type="entry name" value="Rad21/Rec8-like"/>
</dbReference>
<comment type="subcellular location">
    <subcellularLocation>
        <location evidence="1">Nucleus</location>
    </subcellularLocation>
</comment>
<dbReference type="Pfam" id="PF04825">
    <property type="entry name" value="Rad21_Rec8_N"/>
    <property type="match status" value="1"/>
</dbReference>
<dbReference type="AlphaFoldDB" id="A0A834J7C1"/>
<protein>
    <recommendedName>
        <fullName evidence="3">Rad21/Rec8-like protein N-terminal domain-containing protein</fullName>
    </recommendedName>
</protein>
<keyword evidence="5" id="KW-1185">Reference proteome</keyword>
<dbReference type="EMBL" id="JACSDZ010000021">
    <property type="protein sequence ID" value="KAF7381749.1"/>
    <property type="molecule type" value="Genomic_DNA"/>
</dbReference>
<dbReference type="PANTHER" id="PTHR12585:SF27">
    <property type="entry name" value="MEIOTIC RECOMBINATION PROTEIN REC8 HOMOLOG"/>
    <property type="match status" value="1"/>
</dbReference>
<evidence type="ECO:0000313" key="5">
    <source>
        <dbReference type="Proteomes" id="UP000617340"/>
    </source>
</evidence>
<proteinExistence type="predicted"/>
<dbReference type="GO" id="GO:0030893">
    <property type="term" value="C:meiotic cohesin complex"/>
    <property type="evidence" value="ECO:0007669"/>
    <property type="project" value="TreeGrafter"/>
</dbReference>
<comment type="caution">
    <text evidence="4">The sequence shown here is derived from an EMBL/GenBank/DDBJ whole genome shotgun (WGS) entry which is preliminary data.</text>
</comment>
<dbReference type="GO" id="GO:0005634">
    <property type="term" value="C:nucleus"/>
    <property type="evidence" value="ECO:0007669"/>
    <property type="project" value="UniProtKB-SubCell"/>
</dbReference>
<feature type="domain" description="Rad21/Rec8-like protein N-terminal" evidence="3">
    <location>
        <begin position="11"/>
        <end position="113"/>
    </location>
</feature>
<evidence type="ECO:0000256" key="1">
    <source>
        <dbReference type="ARBA" id="ARBA00004123"/>
    </source>
</evidence>
<keyword evidence="2" id="KW-0539">Nucleus</keyword>
<dbReference type="GO" id="GO:0003682">
    <property type="term" value="F:chromatin binding"/>
    <property type="evidence" value="ECO:0007669"/>
    <property type="project" value="TreeGrafter"/>
</dbReference>
<gene>
    <name evidence="4" type="ORF">HZH68_015622</name>
</gene>
<dbReference type="Proteomes" id="UP000617340">
    <property type="component" value="Unassembled WGS sequence"/>
</dbReference>
<dbReference type="GO" id="GO:0006302">
    <property type="term" value="P:double-strand break repair"/>
    <property type="evidence" value="ECO:0007669"/>
    <property type="project" value="TreeGrafter"/>
</dbReference>
<dbReference type="GO" id="GO:0051177">
    <property type="term" value="P:meiotic sister chromatid cohesion"/>
    <property type="evidence" value="ECO:0007669"/>
    <property type="project" value="TreeGrafter"/>
</dbReference>